<organism evidence="9">
    <name type="scientific">Ditylum brightwellii</name>
    <dbReference type="NCBI Taxonomy" id="49249"/>
    <lineage>
        <taxon>Eukaryota</taxon>
        <taxon>Sar</taxon>
        <taxon>Stramenopiles</taxon>
        <taxon>Ochrophyta</taxon>
        <taxon>Bacillariophyta</taxon>
        <taxon>Mediophyceae</taxon>
        <taxon>Lithodesmiophycidae</taxon>
        <taxon>Lithodesmiales</taxon>
        <taxon>Lithodesmiaceae</taxon>
        <taxon>Ditylum</taxon>
    </lineage>
</organism>
<dbReference type="InterPro" id="IPR036249">
    <property type="entry name" value="Thioredoxin-like_sf"/>
</dbReference>
<keyword evidence="3" id="KW-0689">Ribosomal protein</keyword>
<dbReference type="GO" id="GO:0003735">
    <property type="term" value="F:structural constituent of ribosome"/>
    <property type="evidence" value="ECO:0007669"/>
    <property type="project" value="InterPro"/>
</dbReference>
<dbReference type="SUPFAM" id="SSF52833">
    <property type="entry name" value="Thioredoxin-like"/>
    <property type="match status" value="1"/>
</dbReference>
<evidence type="ECO:0000256" key="6">
    <source>
        <dbReference type="ARBA" id="ARBA00035188"/>
    </source>
</evidence>
<accession>A0A6U3NYU8</accession>
<keyword evidence="4" id="KW-0496">Mitochondrion</keyword>
<feature type="domain" description="Ribosomal protein/NADH dehydrogenase" evidence="7">
    <location>
        <begin position="18"/>
        <end position="92"/>
    </location>
</feature>
<dbReference type="Pfam" id="PF05047">
    <property type="entry name" value="L51_S25_CI-B8"/>
    <property type="match status" value="1"/>
</dbReference>
<dbReference type="AlphaFoldDB" id="A0A6U3NYU8"/>
<dbReference type="InterPro" id="IPR039927">
    <property type="entry name" value="Ribosomal_mL43"/>
</dbReference>
<dbReference type="GO" id="GO:0032543">
    <property type="term" value="P:mitochondrial translation"/>
    <property type="evidence" value="ECO:0007669"/>
    <property type="project" value="InterPro"/>
</dbReference>
<dbReference type="PANTHER" id="PTHR21396:SF2">
    <property type="entry name" value="LARGE RIBOSOMAL SUBUNIT PROTEIN ML43"/>
    <property type="match status" value="1"/>
</dbReference>
<dbReference type="SMART" id="SM00916">
    <property type="entry name" value="L51_S25_CI-B8"/>
    <property type="match status" value="1"/>
</dbReference>
<evidence type="ECO:0000256" key="4">
    <source>
        <dbReference type="ARBA" id="ARBA00023128"/>
    </source>
</evidence>
<comment type="similarity">
    <text evidence="2">Belongs to the mitochondrion-specific ribosomal protein mL43 family.</text>
</comment>
<dbReference type="GO" id="GO:0005762">
    <property type="term" value="C:mitochondrial large ribosomal subunit"/>
    <property type="evidence" value="ECO:0007669"/>
    <property type="project" value="TreeGrafter"/>
</dbReference>
<evidence type="ECO:0000313" key="8">
    <source>
        <dbReference type="EMBL" id="CAD9314717.1"/>
    </source>
</evidence>
<evidence type="ECO:0000259" key="7">
    <source>
        <dbReference type="SMART" id="SM00916"/>
    </source>
</evidence>
<protein>
    <recommendedName>
        <fullName evidence="6">Large ribosomal subunit protein mL43</fullName>
    </recommendedName>
</protein>
<dbReference type="InterPro" id="IPR007741">
    <property type="entry name" value="Ribosomal_mL43/mS25/NADH_DH"/>
</dbReference>
<evidence type="ECO:0000313" key="9">
    <source>
        <dbReference type="EMBL" id="CAD9314727.1"/>
    </source>
</evidence>
<dbReference type="Gene3D" id="3.40.30.10">
    <property type="entry name" value="Glutaredoxin"/>
    <property type="match status" value="1"/>
</dbReference>
<comment type="subcellular location">
    <subcellularLocation>
        <location evidence="1">Mitochondrion</location>
    </subcellularLocation>
</comment>
<dbReference type="EMBL" id="HBGN01001671">
    <property type="protein sequence ID" value="CAD9314717.1"/>
    <property type="molecule type" value="Transcribed_RNA"/>
</dbReference>
<dbReference type="EMBL" id="HBGN01001682">
    <property type="protein sequence ID" value="CAD9314727.1"/>
    <property type="molecule type" value="Transcribed_RNA"/>
</dbReference>
<evidence type="ECO:0000256" key="1">
    <source>
        <dbReference type="ARBA" id="ARBA00004173"/>
    </source>
</evidence>
<evidence type="ECO:0000256" key="3">
    <source>
        <dbReference type="ARBA" id="ARBA00022980"/>
    </source>
</evidence>
<sequence>MATRGIKQLQKLRIIYCEHGGSSSTIRQYIAGQDIVKFAESNPTVEILVQRRNGNHPYIKAEYRTGFDKQVGIKNEDMKFVKKTIDYLNNSSGRKIKKIGNSVRTNTPSVQGIWTPMLDLQTSGESFKVEIVE</sequence>
<gene>
    <name evidence="8" type="ORF">DBRI1063_LOCUS1123</name>
    <name evidence="9" type="ORF">DBRI1063_LOCUS1133</name>
</gene>
<evidence type="ECO:0000256" key="2">
    <source>
        <dbReference type="ARBA" id="ARBA00006073"/>
    </source>
</evidence>
<name>A0A6U3NYU8_9STRA</name>
<evidence type="ECO:0000256" key="5">
    <source>
        <dbReference type="ARBA" id="ARBA00023274"/>
    </source>
</evidence>
<proteinExistence type="inferred from homology"/>
<dbReference type="PANTHER" id="PTHR21396">
    <property type="entry name" value="39S RIBOSOMAL PROTEIN L43"/>
    <property type="match status" value="1"/>
</dbReference>
<keyword evidence="5" id="KW-0687">Ribonucleoprotein</keyword>
<reference evidence="9" key="1">
    <citation type="submission" date="2021-01" db="EMBL/GenBank/DDBJ databases">
        <authorList>
            <person name="Corre E."/>
            <person name="Pelletier E."/>
            <person name="Niang G."/>
            <person name="Scheremetjew M."/>
            <person name="Finn R."/>
            <person name="Kale V."/>
            <person name="Holt S."/>
            <person name="Cochrane G."/>
            <person name="Meng A."/>
            <person name="Brown T."/>
            <person name="Cohen L."/>
        </authorList>
    </citation>
    <scope>NUCLEOTIDE SEQUENCE</scope>
    <source>
        <strain evidence="9">Pop2</strain>
    </source>
</reference>